<sequence length="9" mass="1099">MFPVSSERF</sequence>
<reference evidence="1" key="1">
    <citation type="submission" date="2014-11" db="EMBL/GenBank/DDBJ databases">
        <authorList>
            <person name="Amaro Gonzalez C."/>
        </authorList>
    </citation>
    <scope>NUCLEOTIDE SEQUENCE</scope>
</reference>
<protein>
    <submittedName>
        <fullName evidence="1">Uncharacterized protein</fullName>
    </submittedName>
</protein>
<accession>A0A0E9T4Q8</accession>
<evidence type="ECO:0000313" key="1">
    <source>
        <dbReference type="EMBL" id="JAH48666.1"/>
    </source>
</evidence>
<reference evidence="1" key="2">
    <citation type="journal article" date="2015" name="Fish Shellfish Immunol.">
        <title>Early steps in the European eel (Anguilla anguilla)-Vibrio vulnificus interaction in the gills: Role of the RtxA13 toxin.</title>
        <authorList>
            <person name="Callol A."/>
            <person name="Pajuelo D."/>
            <person name="Ebbesson L."/>
            <person name="Teles M."/>
            <person name="MacKenzie S."/>
            <person name="Amaro C."/>
        </authorList>
    </citation>
    <scope>NUCLEOTIDE SEQUENCE</scope>
</reference>
<proteinExistence type="predicted"/>
<name>A0A0E9T4Q8_ANGAN</name>
<organism evidence="1">
    <name type="scientific">Anguilla anguilla</name>
    <name type="common">European freshwater eel</name>
    <name type="synonym">Muraena anguilla</name>
    <dbReference type="NCBI Taxonomy" id="7936"/>
    <lineage>
        <taxon>Eukaryota</taxon>
        <taxon>Metazoa</taxon>
        <taxon>Chordata</taxon>
        <taxon>Craniata</taxon>
        <taxon>Vertebrata</taxon>
        <taxon>Euteleostomi</taxon>
        <taxon>Actinopterygii</taxon>
        <taxon>Neopterygii</taxon>
        <taxon>Teleostei</taxon>
        <taxon>Anguilliformes</taxon>
        <taxon>Anguillidae</taxon>
        <taxon>Anguilla</taxon>
    </lineage>
</organism>
<dbReference type="EMBL" id="GBXM01059911">
    <property type="protein sequence ID" value="JAH48666.1"/>
    <property type="molecule type" value="Transcribed_RNA"/>
</dbReference>